<dbReference type="Gene3D" id="1.20.5.300">
    <property type="match status" value="1"/>
</dbReference>
<feature type="coiled-coil region" evidence="2">
    <location>
        <begin position="1"/>
        <end position="56"/>
    </location>
</feature>
<name>A0A941I776_9BURK</name>
<evidence type="ECO:0000256" key="2">
    <source>
        <dbReference type="SAM" id="Coils"/>
    </source>
</evidence>
<dbReference type="Proteomes" id="UP000680067">
    <property type="component" value="Unassembled WGS sequence"/>
</dbReference>
<keyword evidence="2" id="KW-0175">Coiled coil</keyword>
<dbReference type="Pfam" id="PF04102">
    <property type="entry name" value="SlyX"/>
    <property type="match status" value="1"/>
</dbReference>
<comment type="similarity">
    <text evidence="1">Belongs to the SlyX family.</text>
</comment>
<organism evidence="3 4">
    <name type="scientific">Undibacterium luofuense</name>
    <dbReference type="NCBI Taxonomy" id="2828733"/>
    <lineage>
        <taxon>Bacteria</taxon>
        <taxon>Pseudomonadati</taxon>
        <taxon>Pseudomonadota</taxon>
        <taxon>Betaproteobacteria</taxon>
        <taxon>Burkholderiales</taxon>
        <taxon>Oxalobacteraceae</taxon>
        <taxon>Undibacterium</taxon>
    </lineage>
</organism>
<dbReference type="HAMAP" id="MF_00715">
    <property type="entry name" value="SlyX"/>
    <property type="match status" value="1"/>
</dbReference>
<dbReference type="EMBL" id="JAGSPN010000012">
    <property type="protein sequence ID" value="MBR7783506.1"/>
    <property type="molecule type" value="Genomic_DNA"/>
</dbReference>
<proteinExistence type="inferred from homology"/>
<dbReference type="AlphaFoldDB" id="A0A941I776"/>
<gene>
    <name evidence="1" type="primary">slyX</name>
    <name evidence="3" type="ORF">KDM89_15280</name>
</gene>
<keyword evidence="4" id="KW-1185">Reference proteome</keyword>
<dbReference type="InterPro" id="IPR007236">
    <property type="entry name" value="SlyX"/>
</dbReference>
<reference evidence="3" key="1">
    <citation type="submission" date="2021-04" db="EMBL/GenBank/DDBJ databases">
        <title>novel species isolated from subtropical streams in China.</title>
        <authorList>
            <person name="Lu H."/>
        </authorList>
    </citation>
    <scope>NUCLEOTIDE SEQUENCE</scope>
    <source>
        <strain evidence="3">LFS511W</strain>
    </source>
</reference>
<evidence type="ECO:0000256" key="1">
    <source>
        <dbReference type="HAMAP-Rule" id="MF_00715"/>
    </source>
</evidence>
<accession>A0A941I776</accession>
<dbReference type="PANTHER" id="PTHR36508">
    <property type="entry name" value="PROTEIN SLYX"/>
    <property type="match status" value="1"/>
</dbReference>
<sequence>MKTTEERLIDLESRLTFQEDLIDTLNTTVFRQQQQIDELELLCTRLAQRLREVADQAALRPAIIDERPPHY</sequence>
<dbReference type="RefSeq" id="WP_212688784.1">
    <property type="nucleotide sequence ID" value="NZ_CAXBSD010000558.1"/>
</dbReference>
<dbReference type="PANTHER" id="PTHR36508:SF1">
    <property type="entry name" value="PROTEIN SLYX"/>
    <property type="match status" value="1"/>
</dbReference>
<evidence type="ECO:0000313" key="3">
    <source>
        <dbReference type="EMBL" id="MBR7783506.1"/>
    </source>
</evidence>
<evidence type="ECO:0000313" key="4">
    <source>
        <dbReference type="Proteomes" id="UP000680067"/>
    </source>
</evidence>
<protein>
    <recommendedName>
        <fullName evidence="1">Protein SlyX homolog</fullName>
    </recommendedName>
</protein>
<comment type="caution">
    <text evidence="3">The sequence shown here is derived from an EMBL/GenBank/DDBJ whole genome shotgun (WGS) entry which is preliminary data.</text>
</comment>